<name>A0ABW1WBW3_9BACL</name>
<keyword evidence="1" id="KW-1133">Transmembrane helix</keyword>
<dbReference type="Proteomes" id="UP001596267">
    <property type="component" value="Unassembled WGS sequence"/>
</dbReference>
<organism evidence="2 3">
    <name type="scientific">Sporolactobacillus kofuensis</name>
    <dbReference type="NCBI Taxonomy" id="269672"/>
    <lineage>
        <taxon>Bacteria</taxon>
        <taxon>Bacillati</taxon>
        <taxon>Bacillota</taxon>
        <taxon>Bacilli</taxon>
        <taxon>Bacillales</taxon>
        <taxon>Sporolactobacillaceae</taxon>
        <taxon>Sporolactobacillus</taxon>
    </lineage>
</organism>
<keyword evidence="1" id="KW-0812">Transmembrane</keyword>
<dbReference type="EMBL" id="JBHSTQ010000004">
    <property type="protein sequence ID" value="MFC6386078.1"/>
    <property type="molecule type" value="Genomic_DNA"/>
</dbReference>
<feature type="transmembrane region" description="Helical" evidence="1">
    <location>
        <begin position="12"/>
        <end position="33"/>
    </location>
</feature>
<accession>A0ABW1WBW3</accession>
<keyword evidence="1" id="KW-0472">Membrane</keyword>
<protein>
    <submittedName>
        <fullName evidence="2">Uncharacterized protein</fullName>
    </submittedName>
</protein>
<gene>
    <name evidence="2" type="ORF">ACFP7A_05660</name>
</gene>
<evidence type="ECO:0000313" key="2">
    <source>
        <dbReference type="EMBL" id="MFC6386078.1"/>
    </source>
</evidence>
<comment type="caution">
    <text evidence="2">The sequence shown here is derived from an EMBL/GenBank/DDBJ whole genome shotgun (WGS) entry which is preliminary data.</text>
</comment>
<keyword evidence="3" id="KW-1185">Reference proteome</keyword>
<reference evidence="3" key="1">
    <citation type="journal article" date="2019" name="Int. J. Syst. Evol. Microbiol.">
        <title>The Global Catalogue of Microorganisms (GCM) 10K type strain sequencing project: providing services to taxonomists for standard genome sequencing and annotation.</title>
        <authorList>
            <consortium name="The Broad Institute Genomics Platform"/>
            <consortium name="The Broad Institute Genome Sequencing Center for Infectious Disease"/>
            <person name="Wu L."/>
            <person name="Ma J."/>
        </authorList>
    </citation>
    <scope>NUCLEOTIDE SEQUENCE [LARGE SCALE GENOMIC DNA]</scope>
    <source>
        <strain evidence="3">CCUG 42001</strain>
    </source>
</reference>
<evidence type="ECO:0000313" key="3">
    <source>
        <dbReference type="Proteomes" id="UP001596267"/>
    </source>
</evidence>
<sequence>MSDRSAMDVKISVGPFLSSLSIAHFLMFAYAIADNQVEMENTKDAKIKGDTMSFGTGGRQ</sequence>
<evidence type="ECO:0000256" key="1">
    <source>
        <dbReference type="SAM" id="Phobius"/>
    </source>
</evidence>
<proteinExistence type="predicted"/>
<dbReference type="RefSeq" id="WP_253053040.1">
    <property type="nucleotide sequence ID" value="NZ_JAMXWN010000003.1"/>
</dbReference>